<keyword evidence="2" id="KW-1185">Reference proteome</keyword>
<dbReference type="RefSeq" id="WP_381369793.1">
    <property type="nucleotide sequence ID" value="NZ_JBHSOA010000081.1"/>
</dbReference>
<dbReference type="Proteomes" id="UP001596180">
    <property type="component" value="Unassembled WGS sequence"/>
</dbReference>
<protein>
    <submittedName>
        <fullName evidence="1">DUF2267 domain-containing protein</fullName>
    </submittedName>
</protein>
<sequence length="131" mass="14255">MAIAWEPFMAQVQERGEYTTTGEAERVTRAVLSALGAHLLGSERTELADRLPAQCQPLLLEPLPATKPLSPHEFVEAVALLIEGATPETARWDTGAVLSTLADHAGEDLLHRILTQLPPGYALLFGRFELT</sequence>
<evidence type="ECO:0000313" key="1">
    <source>
        <dbReference type="EMBL" id="MFC5855936.1"/>
    </source>
</evidence>
<comment type="caution">
    <text evidence="1">The sequence shown here is derived from an EMBL/GenBank/DDBJ whole genome shotgun (WGS) entry which is preliminary data.</text>
</comment>
<dbReference type="Pfam" id="PF10025">
    <property type="entry name" value="DUF2267"/>
    <property type="match status" value="1"/>
</dbReference>
<name>A0ABW1E6G8_9ACTN</name>
<dbReference type="InterPro" id="IPR018727">
    <property type="entry name" value="DUF2267"/>
</dbReference>
<reference evidence="2" key="1">
    <citation type="journal article" date="2019" name="Int. J. Syst. Evol. Microbiol.">
        <title>The Global Catalogue of Microorganisms (GCM) 10K type strain sequencing project: providing services to taxonomists for standard genome sequencing and annotation.</title>
        <authorList>
            <consortium name="The Broad Institute Genomics Platform"/>
            <consortium name="The Broad Institute Genome Sequencing Center for Infectious Disease"/>
            <person name="Wu L."/>
            <person name="Ma J."/>
        </authorList>
    </citation>
    <scope>NUCLEOTIDE SEQUENCE [LARGE SCALE GENOMIC DNA]</scope>
    <source>
        <strain evidence="2">JCM 10411</strain>
    </source>
</reference>
<proteinExistence type="predicted"/>
<organism evidence="1 2">
    <name type="scientific">Streptomyces chlorus</name>
    <dbReference type="NCBI Taxonomy" id="887452"/>
    <lineage>
        <taxon>Bacteria</taxon>
        <taxon>Bacillati</taxon>
        <taxon>Actinomycetota</taxon>
        <taxon>Actinomycetes</taxon>
        <taxon>Kitasatosporales</taxon>
        <taxon>Streptomycetaceae</taxon>
        <taxon>Streptomyces</taxon>
    </lineage>
</organism>
<gene>
    <name evidence="1" type="ORF">ACFPZI_30440</name>
</gene>
<evidence type="ECO:0000313" key="2">
    <source>
        <dbReference type="Proteomes" id="UP001596180"/>
    </source>
</evidence>
<accession>A0ABW1E6G8</accession>
<dbReference type="EMBL" id="JBHSOA010000081">
    <property type="protein sequence ID" value="MFC5855936.1"/>
    <property type="molecule type" value="Genomic_DNA"/>
</dbReference>
<dbReference type="InterPro" id="IPR038282">
    <property type="entry name" value="DUF2267_sf"/>
</dbReference>
<dbReference type="Gene3D" id="1.10.490.110">
    <property type="entry name" value="Uncharacterized conserved protein DUF2267"/>
    <property type="match status" value="1"/>
</dbReference>